<dbReference type="RefSeq" id="XP_016637041.1">
    <property type="nucleotide sequence ID" value="XM_016771902.1"/>
</dbReference>
<evidence type="ECO:0000313" key="9">
    <source>
        <dbReference type="Proteomes" id="UP000053411"/>
    </source>
</evidence>
<evidence type="ECO:0000256" key="7">
    <source>
        <dbReference type="SAM" id="Phobius"/>
    </source>
</evidence>
<dbReference type="AlphaFoldDB" id="A0A0D2L1M5"/>
<name>A0A0D2L1M5_9EURO</name>
<evidence type="ECO:0000313" key="8">
    <source>
        <dbReference type="EMBL" id="KIY02919.1"/>
    </source>
</evidence>
<keyword evidence="3 6" id="KW-0560">Oxidoreductase</keyword>
<accession>A0A0D2L1M5</accession>
<dbReference type="GO" id="GO:0004497">
    <property type="term" value="F:monooxygenase activity"/>
    <property type="evidence" value="ECO:0007669"/>
    <property type="project" value="UniProtKB-KW"/>
</dbReference>
<feature type="transmembrane region" description="Helical" evidence="7">
    <location>
        <begin position="14"/>
        <end position="35"/>
    </location>
</feature>
<dbReference type="OrthoDB" id="2789670at2759"/>
<dbReference type="STRING" id="1442371.A0A0D2L1M5"/>
<proteinExistence type="inferred from homology"/>
<evidence type="ECO:0000256" key="3">
    <source>
        <dbReference type="ARBA" id="ARBA00023002"/>
    </source>
</evidence>
<protein>
    <recommendedName>
        <fullName evidence="10">Cytochrome P450 monooxygenase</fullName>
    </recommendedName>
</protein>
<evidence type="ECO:0000256" key="4">
    <source>
        <dbReference type="ARBA" id="ARBA00023004"/>
    </source>
</evidence>
<keyword evidence="9" id="KW-1185">Reference proteome</keyword>
<dbReference type="PROSITE" id="PS00086">
    <property type="entry name" value="CYTOCHROME_P450"/>
    <property type="match status" value="1"/>
</dbReference>
<dbReference type="InterPro" id="IPR002401">
    <property type="entry name" value="Cyt_P450_E_grp-I"/>
</dbReference>
<dbReference type="GO" id="GO:0005506">
    <property type="term" value="F:iron ion binding"/>
    <property type="evidence" value="ECO:0007669"/>
    <property type="project" value="InterPro"/>
</dbReference>
<keyword evidence="7" id="KW-0812">Transmembrane</keyword>
<dbReference type="SUPFAM" id="SSF48264">
    <property type="entry name" value="Cytochrome P450"/>
    <property type="match status" value="1"/>
</dbReference>
<dbReference type="GeneID" id="27707130"/>
<evidence type="ECO:0008006" key="10">
    <source>
        <dbReference type="Google" id="ProtNLM"/>
    </source>
</evidence>
<evidence type="ECO:0000256" key="6">
    <source>
        <dbReference type="RuleBase" id="RU000461"/>
    </source>
</evidence>
<organism evidence="8 9">
    <name type="scientific">Fonsecaea multimorphosa CBS 102226</name>
    <dbReference type="NCBI Taxonomy" id="1442371"/>
    <lineage>
        <taxon>Eukaryota</taxon>
        <taxon>Fungi</taxon>
        <taxon>Dikarya</taxon>
        <taxon>Ascomycota</taxon>
        <taxon>Pezizomycotina</taxon>
        <taxon>Eurotiomycetes</taxon>
        <taxon>Chaetothyriomycetidae</taxon>
        <taxon>Chaetothyriales</taxon>
        <taxon>Herpotrichiellaceae</taxon>
        <taxon>Fonsecaea</taxon>
    </lineage>
</organism>
<keyword evidence="4 5" id="KW-0408">Iron</keyword>
<dbReference type="InterPro" id="IPR036396">
    <property type="entry name" value="Cyt_P450_sf"/>
</dbReference>
<dbReference type="Gene3D" id="1.10.630.10">
    <property type="entry name" value="Cytochrome P450"/>
    <property type="match status" value="1"/>
</dbReference>
<dbReference type="InterPro" id="IPR001128">
    <property type="entry name" value="Cyt_P450"/>
</dbReference>
<dbReference type="PRINTS" id="PR00385">
    <property type="entry name" value="P450"/>
</dbReference>
<feature type="binding site" description="axial binding residue" evidence="5">
    <location>
        <position position="477"/>
    </location>
    <ligand>
        <name>heme</name>
        <dbReference type="ChEBI" id="CHEBI:30413"/>
    </ligand>
    <ligandPart>
        <name>Fe</name>
        <dbReference type="ChEBI" id="CHEBI:18248"/>
    </ligandPart>
</feature>
<comment type="similarity">
    <text evidence="6">Belongs to the cytochrome P450 family.</text>
</comment>
<dbReference type="GO" id="GO:0016705">
    <property type="term" value="F:oxidoreductase activity, acting on paired donors, with incorporation or reduction of molecular oxygen"/>
    <property type="evidence" value="ECO:0007669"/>
    <property type="project" value="InterPro"/>
</dbReference>
<keyword evidence="6" id="KW-0503">Monooxygenase</keyword>
<dbReference type="PRINTS" id="PR00463">
    <property type="entry name" value="EP450I"/>
</dbReference>
<dbReference type="InterPro" id="IPR050121">
    <property type="entry name" value="Cytochrome_P450_monoxygenase"/>
</dbReference>
<dbReference type="PANTHER" id="PTHR24305">
    <property type="entry name" value="CYTOCHROME P450"/>
    <property type="match status" value="1"/>
</dbReference>
<evidence type="ECO:0000256" key="2">
    <source>
        <dbReference type="ARBA" id="ARBA00022723"/>
    </source>
</evidence>
<dbReference type="Pfam" id="PF00067">
    <property type="entry name" value="p450"/>
    <property type="match status" value="1"/>
</dbReference>
<dbReference type="InterPro" id="IPR017972">
    <property type="entry name" value="Cyt_P450_CS"/>
</dbReference>
<dbReference type="VEuPathDB" id="FungiDB:Z520_01384"/>
<dbReference type="EMBL" id="KN848063">
    <property type="protein sequence ID" value="KIY02919.1"/>
    <property type="molecule type" value="Genomic_DNA"/>
</dbReference>
<dbReference type="PANTHER" id="PTHR24305:SF172">
    <property type="entry name" value="P450, PUTATIVE (EUROFUNG)-RELATED"/>
    <property type="match status" value="1"/>
</dbReference>
<evidence type="ECO:0000256" key="1">
    <source>
        <dbReference type="ARBA" id="ARBA00001971"/>
    </source>
</evidence>
<dbReference type="Proteomes" id="UP000053411">
    <property type="component" value="Unassembled WGS sequence"/>
</dbReference>
<comment type="cofactor">
    <cofactor evidence="1 5">
        <name>heme</name>
        <dbReference type="ChEBI" id="CHEBI:30413"/>
    </cofactor>
</comment>
<evidence type="ECO:0000256" key="5">
    <source>
        <dbReference type="PIRSR" id="PIRSR602401-1"/>
    </source>
</evidence>
<keyword evidence="7" id="KW-0472">Membrane</keyword>
<dbReference type="GO" id="GO:0020037">
    <property type="term" value="F:heme binding"/>
    <property type="evidence" value="ECO:0007669"/>
    <property type="project" value="InterPro"/>
</dbReference>
<keyword evidence="5 6" id="KW-0349">Heme</keyword>
<keyword evidence="7" id="KW-1133">Transmembrane helix</keyword>
<keyword evidence="2 5" id="KW-0479">Metal-binding</keyword>
<gene>
    <name evidence="8" type="ORF">Z520_01384</name>
</gene>
<reference evidence="8 9" key="1">
    <citation type="submission" date="2015-01" db="EMBL/GenBank/DDBJ databases">
        <title>The Genome Sequence of Fonsecaea multimorphosa CBS 102226.</title>
        <authorList>
            <consortium name="The Broad Institute Genomics Platform"/>
            <person name="Cuomo C."/>
            <person name="de Hoog S."/>
            <person name="Gorbushina A."/>
            <person name="Stielow B."/>
            <person name="Teixiera M."/>
            <person name="Abouelleil A."/>
            <person name="Chapman S.B."/>
            <person name="Priest M."/>
            <person name="Young S.K."/>
            <person name="Wortman J."/>
            <person name="Nusbaum C."/>
            <person name="Birren B."/>
        </authorList>
    </citation>
    <scope>NUCLEOTIDE SEQUENCE [LARGE SCALE GENOMIC DNA]</scope>
    <source>
        <strain evidence="8 9">CBS 102226</strain>
    </source>
</reference>
<sequence>MLAFTSALTANDYFPLYICVGIIVAVLLHSLFVYLRDPLHLRRFPAPSTAGFSLLWSIYHSLGRKRFVAVHEAHKRLGPIVRLGPRHLSFADPQAYKEIYGHSAPVIKDELYANLGLGNPSMFQIIGKEPHGQRRKLLSHVFAAKQINQKEPRVTELVMQLCRAFEIKSTGGQIAATDEYPTVQGAFDVRPWMNMFAYDVITSVFWSKPYGFLKTGNDECMALTASGEARKVRAIETQHRSGNFAFPLVQLSKRWWELALRVFSQTPGCQSMKNFRSMARYIVRERIDKPPTEPDLFSSFPLEPTEKRKSTLSADEILAECSTMLLAGQGTTQISLTNCIYHLAKNPDKQDKLRKCLYGAIPPESRPVASYTDLQNVPMLRACLDESFRCNPPVTFGLPRLVTDPGMTICGHYIAPGVVVSSPLHEIHHDERLFKDPWKFIPERWLEGSDADYIPSAAESANLTTYVQPFGMGGRACIGRNIAYLDLSVAIAALVMAFDWELSDPDKPIEYNETVVNTPMELWVKARLREGMEIDAQLKRKQERTMSRQPVE</sequence>